<dbReference type="AlphaFoldDB" id="A0A6A8DCH6"/>
<comment type="caution">
    <text evidence="1">The sequence shown here is derived from an EMBL/GenBank/DDBJ whole genome shotgun (WGS) entry which is preliminary data.</text>
</comment>
<dbReference type="Gene3D" id="6.10.140.1110">
    <property type="match status" value="1"/>
</dbReference>
<organism evidence="1 2">
    <name type="scientific">Aquibacillus halophilus</name>
    <dbReference type="NCBI Taxonomy" id="930132"/>
    <lineage>
        <taxon>Bacteria</taxon>
        <taxon>Bacillati</taxon>
        <taxon>Bacillota</taxon>
        <taxon>Bacilli</taxon>
        <taxon>Bacillales</taxon>
        <taxon>Bacillaceae</taxon>
        <taxon>Aquibacillus</taxon>
    </lineage>
</organism>
<evidence type="ECO:0000313" key="1">
    <source>
        <dbReference type="EMBL" id="MRH42236.1"/>
    </source>
</evidence>
<keyword evidence="2" id="KW-1185">Reference proteome</keyword>
<evidence type="ECO:0000313" key="2">
    <source>
        <dbReference type="Proteomes" id="UP000799092"/>
    </source>
</evidence>
<dbReference type="RefSeq" id="WP_338079266.1">
    <property type="nucleotide sequence ID" value="NZ_WJNG01000004.1"/>
</dbReference>
<dbReference type="EMBL" id="WJNG01000004">
    <property type="protein sequence ID" value="MRH42236.1"/>
    <property type="molecule type" value="Genomic_DNA"/>
</dbReference>
<dbReference type="Pfam" id="PF11068">
    <property type="entry name" value="YlqD"/>
    <property type="match status" value="1"/>
</dbReference>
<sequence length="128" mass="15338">MKIIRKIPVKQIITENSKKKLKDQFLKDQHQLEQECQQLLFEQKKLQNKKGISKQEVFKRFQQEITRRKDRINWTTFQLEQLEILPIGSQITEDEVETLVEVEEGSNWEELLRDKAIIVKDGIVTQFK</sequence>
<evidence type="ECO:0008006" key="3">
    <source>
        <dbReference type="Google" id="ProtNLM"/>
    </source>
</evidence>
<gene>
    <name evidence="1" type="ORF">GH741_06030</name>
</gene>
<proteinExistence type="predicted"/>
<dbReference type="InterPro" id="IPR021297">
    <property type="entry name" value="YlqD"/>
</dbReference>
<dbReference type="Proteomes" id="UP000799092">
    <property type="component" value="Unassembled WGS sequence"/>
</dbReference>
<protein>
    <recommendedName>
        <fullName evidence="3">YlqD protein</fullName>
    </recommendedName>
</protein>
<name>A0A6A8DCH6_9BACI</name>
<reference evidence="1" key="1">
    <citation type="submission" date="2019-11" db="EMBL/GenBank/DDBJ databases">
        <authorList>
            <person name="Li J."/>
        </authorList>
    </citation>
    <scope>NUCLEOTIDE SEQUENCE</scope>
    <source>
        <strain evidence="1">B6B</strain>
    </source>
</reference>
<accession>A0A6A8DCH6</accession>